<dbReference type="InParanoid" id="A0A3N4KFE4"/>
<dbReference type="AlphaFoldDB" id="A0A3N4KFE4"/>
<organism evidence="1 2">
    <name type="scientific">Morchella conica CCBAS932</name>
    <dbReference type="NCBI Taxonomy" id="1392247"/>
    <lineage>
        <taxon>Eukaryota</taxon>
        <taxon>Fungi</taxon>
        <taxon>Dikarya</taxon>
        <taxon>Ascomycota</taxon>
        <taxon>Pezizomycotina</taxon>
        <taxon>Pezizomycetes</taxon>
        <taxon>Pezizales</taxon>
        <taxon>Morchellaceae</taxon>
        <taxon>Morchella</taxon>
    </lineage>
</organism>
<sequence>MRMLRSSTSYMVSQHSKERRRTNISYGMVSQHSEAMELIKLFCTLNDYLVYRSSSSSSSYDYSRYISCRIAISIVDLDIPESRFFSSHVSIRMLFQSLRILFARVVYRCYKGAGERWRMSEVDHISFIWAWGDLWSANSGLYGLQIRATVAYILFLKSRLEYRLNRVIRTCCPFIGQCPIPLRPQ</sequence>
<keyword evidence="2" id="KW-1185">Reference proteome</keyword>
<evidence type="ECO:0000313" key="1">
    <source>
        <dbReference type="EMBL" id="RPB09210.1"/>
    </source>
</evidence>
<gene>
    <name evidence="1" type="ORF">P167DRAFT_321237</name>
</gene>
<reference evidence="1 2" key="1">
    <citation type="journal article" date="2018" name="Nat. Ecol. Evol.">
        <title>Pezizomycetes genomes reveal the molecular basis of ectomycorrhizal truffle lifestyle.</title>
        <authorList>
            <person name="Murat C."/>
            <person name="Payen T."/>
            <person name="Noel B."/>
            <person name="Kuo A."/>
            <person name="Morin E."/>
            <person name="Chen J."/>
            <person name="Kohler A."/>
            <person name="Krizsan K."/>
            <person name="Balestrini R."/>
            <person name="Da Silva C."/>
            <person name="Montanini B."/>
            <person name="Hainaut M."/>
            <person name="Levati E."/>
            <person name="Barry K.W."/>
            <person name="Belfiori B."/>
            <person name="Cichocki N."/>
            <person name="Clum A."/>
            <person name="Dockter R.B."/>
            <person name="Fauchery L."/>
            <person name="Guy J."/>
            <person name="Iotti M."/>
            <person name="Le Tacon F."/>
            <person name="Lindquist E.A."/>
            <person name="Lipzen A."/>
            <person name="Malagnac F."/>
            <person name="Mello A."/>
            <person name="Molinier V."/>
            <person name="Miyauchi S."/>
            <person name="Poulain J."/>
            <person name="Riccioni C."/>
            <person name="Rubini A."/>
            <person name="Sitrit Y."/>
            <person name="Splivallo R."/>
            <person name="Traeger S."/>
            <person name="Wang M."/>
            <person name="Zifcakova L."/>
            <person name="Wipf D."/>
            <person name="Zambonelli A."/>
            <person name="Paolocci F."/>
            <person name="Nowrousian M."/>
            <person name="Ottonello S."/>
            <person name="Baldrian P."/>
            <person name="Spatafora J.W."/>
            <person name="Henrissat B."/>
            <person name="Nagy L.G."/>
            <person name="Aury J.M."/>
            <person name="Wincker P."/>
            <person name="Grigoriev I.V."/>
            <person name="Bonfante P."/>
            <person name="Martin F.M."/>
        </authorList>
    </citation>
    <scope>NUCLEOTIDE SEQUENCE [LARGE SCALE GENOMIC DNA]</scope>
    <source>
        <strain evidence="1 2">CCBAS932</strain>
    </source>
</reference>
<dbReference type="EMBL" id="ML119154">
    <property type="protein sequence ID" value="RPB09210.1"/>
    <property type="molecule type" value="Genomic_DNA"/>
</dbReference>
<protein>
    <submittedName>
        <fullName evidence="1">Uncharacterized protein</fullName>
    </submittedName>
</protein>
<accession>A0A3N4KFE4</accession>
<dbReference type="Proteomes" id="UP000277580">
    <property type="component" value="Unassembled WGS sequence"/>
</dbReference>
<name>A0A3N4KFE4_9PEZI</name>
<evidence type="ECO:0000313" key="2">
    <source>
        <dbReference type="Proteomes" id="UP000277580"/>
    </source>
</evidence>
<proteinExistence type="predicted"/>